<evidence type="ECO:0000313" key="2">
    <source>
        <dbReference type="EMBL" id="KER00851.1"/>
    </source>
</evidence>
<feature type="compositionally biased region" description="Polar residues" evidence="1">
    <location>
        <begin position="51"/>
        <end position="64"/>
    </location>
</feature>
<name>A0A074YT39_AURSE</name>
<dbReference type="InParanoid" id="A0A074YT39"/>
<protein>
    <submittedName>
        <fullName evidence="2">Uncharacterized protein</fullName>
    </submittedName>
</protein>
<dbReference type="GeneID" id="25365237"/>
<dbReference type="EMBL" id="KL584749">
    <property type="protein sequence ID" value="KER00851.1"/>
    <property type="molecule type" value="Genomic_DNA"/>
</dbReference>
<accession>A0A074YT39</accession>
<dbReference type="RefSeq" id="XP_013349351.1">
    <property type="nucleotide sequence ID" value="XM_013493897.1"/>
</dbReference>
<reference evidence="2 3" key="1">
    <citation type="journal article" date="2014" name="BMC Genomics">
        <title>Genome sequencing of four Aureobasidium pullulans varieties: biotechnological potential, stress tolerance, and description of new species.</title>
        <authorList>
            <person name="Gostin Ar C."/>
            <person name="Ohm R.A."/>
            <person name="Kogej T."/>
            <person name="Sonjak S."/>
            <person name="Turk M."/>
            <person name="Zajc J."/>
            <person name="Zalar P."/>
            <person name="Grube M."/>
            <person name="Sun H."/>
            <person name="Han J."/>
            <person name="Sharma A."/>
            <person name="Chiniquy J."/>
            <person name="Ngan C.Y."/>
            <person name="Lipzen A."/>
            <person name="Barry K."/>
            <person name="Grigoriev I.V."/>
            <person name="Gunde-Cimerman N."/>
        </authorList>
    </citation>
    <scope>NUCLEOTIDE SEQUENCE [LARGE SCALE GENOMIC DNA]</scope>
    <source>
        <strain evidence="2 3">EXF-2481</strain>
    </source>
</reference>
<dbReference type="HOGENOM" id="CLU_2704422_0_0_1"/>
<evidence type="ECO:0000256" key="1">
    <source>
        <dbReference type="SAM" id="MobiDB-lite"/>
    </source>
</evidence>
<gene>
    <name evidence="2" type="ORF">AUEXF2481DRAFT_35101</name>
</gene>
<sequence length="73" mass="8286">MFPAGTKDVSSRSTEAQKHNAQEYPSQKKNAIRPKYPEQIAQHAAYENQKNHNASNQSLQSSGFSRPRSLYCF</sequence>
<keyword evidence="3" id="KW-1185">Reference proteome</keyword>
<proteinExistence type="predicted"/>
<organism evidence="2 3">
    <name type="scientific">Aureobasidium subglaciale (strain EXF-2481)</name>
    <name type="common">Aureobasidium pullulans var. subglaciale</name>
    <dbReference type="NCBI Taxonomy" id="1043005"/>
    <lineage>
        <taxon>Eukaryota</taxon>
        <taxon>Fungi</taxon>
        <taxon>Dikarya</taxon>
        <taxon>Ascomycota</taxon>
        <taxon>Pezizomycotina</taxon>
        <taxon>Dothideomycetes</taxon>
        <taxon>Dothideomycetidae</taxon>
        <taxon>Dothideales</taxon>
        <taxon>Saccotheciaceae</taxon>
        <taxon>Aureobasidium</taxon>
    </lineage>
</organism>
<feature type="region of interest" description="Disordered" evidence="1">
    <location>
        <begin position="1"/>
        <end position="73"/>
    </location>
</feature>
<dbReference type="AlphaFoldDB" id="A0A074YT39"/>
<dbReference type="Proteomes" id="UP000030641">
    <property type="component" value="Unassembled WGS sequence"/>
</dbReference>
<evidence type="ECO:0000313" key="3">
    <source>
        <dbReference type="Proteomes" id="UP000030641"/>
    </source>
</evidence>